<dbReference type="PANTHER" id="PTHR42923">
    <property type="entry name" value="PROTOPORPHYRINOGEN OXIDASE"/>
    <property type="match status" value="1"/>
</dbReference>
<dbReference type="InterPro" id="IPR002937">
    <property type="entry name" value="Amino_oxidase"/>
</dbReference>
<feature type="domain" description="Amine oxidase" evidence="1">
    <location>
        <begin position="142"/>
        <end position="273"/>
    </location>
</feature>
<keyword evidence="3" id="KW-1185">Reference proteome</keyword>
<protein>
    <submittedName>
        <fullName evidence="2">FAD-dependent oxidoreductase</fullName>
    </submittedName>
</protein>
<dbReference type="SUPFAM" id="SSF51905">
    <property type="entry name" value="FAD/NAD(P)-binding domain"/>
    <property type="match status" value="1"/>
</dbReference>
<dbReference type="InterPro" id="IPR036188">
    <property type="entry name" value="FAD/NAD-bd_sf"/>
</dbReference>
<dbReference type="Gene3D" id="3.50.50.60">
    <property type="entry name" value="FAD/NAD(P)-binding domain"/>
    <property type="match status" value="2"/>
</dbReference>
<gene>
    <name evidence="2" type="ORF">HW932_08230</name>
</gene>
<reference evidence="2 3" key="1">
    <citation type="submission" date="2020-06" db="EMBL/GenBank/DDBJ databases">
        <title>Whole-genome sequence of Allochromatium humboldtianum DSM 21881, type strain.</title>
        <authorList>
            <person name="Kyndt J.A."/>
            <person name="Meyer T.E."/>
        </authorList>
    </citation>
    <scope>NUCLEOTIDE SEQUENCE [LARGE SCALE GENOMIC DNA]</scope>
    <source>
        <strain evidence="2 3">DSM 21881</strain>
    </source>
</reference>
<dbReference type="RefSeq" id="WP_176976005.1">
    <property type="nucleotide sequence ID" value="NZ_JABZEO010000004.1"/>
</dbReference>
<dbReference type="InterPro" id="IPR050464">
    <property type="entry name" value="Zeta_carotene_desat/Oxidored"/>
</dbReference>
<accession>A0A850R3L3</accession>
<organism evidence="2 3">
    <name type="scientific">Allochromatium humboldtianum</name>
    <dbReference type="NCBI Taxonomy" id="504901"/>
    <lineage>
        <taxon>Bacteria</taxon>
        <taxon>Pseudomonadati</taxon>
        <taxon>Pseudomonadota</taxon>
        <taxon>Gammaproteobacteria</taxon>
        <taxon>Chromatiales</taxon>
        <taxon>Chromatiaceae</taxon>
        <taxon>Allochromatium</taxon>
    </lineage>
</organism>
<comment type="caution">
    <text evidence="2">The sequence shown here is derived from an EMBL/GenBank/DDBJ whole genome shotgun (WGS) entry which is preliminary data.</text>
</comment>
<name>A0A850R3L3_9GAMM</name>
<dbReference type="GO" id="GO:0016491">
    <property type="term" value="F:oxidoreductase activity"/>
    <property type="evidence" value="ECO:0007669"/>
    <property type="project" value="InterPro"/>
</dbReference>
<dbReference type="AlphaFoldDB" id="A0A850R3L3"/>
<dbReference type="Pfam" id="PF01593">
    <property type="entry name" value="Amino_oxidase"/>
    <property type="match status" value="2"/>
</dbReference>
<dbReference type="PANTHER" id="PTHR42923:SF3">
    <property type="entry name" value="PROTOPORPHYRINOGEN OXIDASE"/>
    <property type="match status" value="1"/>
</dbReference>
<evidence type="ECO:0000259" key="1">
    <source>
        <dbReference type="Pfam" id="PF01593"/>
    </source>
</evidence>
<feature type="domain" description="Amine oxidase" evidence="1">
    <location>
        <begin position="14"/>
        <end position="116"/>
    </location>
</feature>
<evidence type="ECO:0000313" key="3">
    <source>
        <dbReference type="Proteomes" id="UP000592294"/>
    </source>
</evidence>
<dbReference type="Proteomes" id="UP000592294">
    <property type="component" value="Unassembled WGS sequence"/>
</dbReference>
<proteinExistence type="predicted"/>
<dbReference type="EMBL" id="JABZEO010000004">
    <property type="protein sequence ID" value="NVZ09249.1"/>
    <property type="molecule type" value="Genomic_DNA"/>
</dbReference>
<sequence length="400" mass="43588">MSTDFDHIVIGAGISGLGAAHFSARRGLSTLVLEAGDRVGGCINSQTFPALGGFWTEAGGHTCFNSYGHMLSILDDLGLTSQVHPKVKVGYKLWKEGKRRSILSALHLFEGARSIPKLFKEPKDGRSVRDYYGAVLGQRNYRDLLQHAFQAVICQPADDYPAEALFRRKPRRKEVIKAFTFAEGLATIPNAIAAQKSLDVRTGQRIEQVEAEGEGFRVRLQDGTAISTAHLTLAVPPDVAARLIPAGLEDARALVAGIGMAEIETLVLVFRQDDLELPPIAGLIAVEDAFYSAVSRDFLPDGQYRGFAFHFRPGALDADAQVRRACQTLGVAPERIAAQSRIHNRLPALRKGHFALVERLDAALAGTRLALTGNWFLGVSMEDALTRSHSEHVRLFGART</sequence>
<evidence type="ECO:0000313" key="2">
    <source>
        <dbReference type="EMBL" id="NVZ09249.1"/>
    </source>
</evidence>